<protein>
    <submittedName>
        <fullName evidence="2">Uncharacterized protein</fullName>
    </submittedName>
</protein>
<feature type="compositionally biased region" description="Low complexity" evidence="1">
    <location>
        <begin position="58"/>
        <end position="68"/>
    </location>
</feature>
<sequence length="444" mass="48899">MSFSPPSSPMAFTFGTHQSTSPFVFCREIKASSTLSRKRALADPSPSGPSRKKRRLRLSLTKSPLSLPFSTPRGLSQPDRASNHHRRTAISTFRPSQRLPRPPTSASSSSLSSSCSLLRKAAIFNRVQQRMDAACQRNPNLRWEKEQRHERELLLKEGVQMRRMAALRDGLLSPVTSTRPVASPVGDVVHYPDPRRRLAATSHDVDDCERRCDVERESAGGPYAATAATSIWVCSKNGCPTPPPSAVGLSNYDALDSEEEEKDDAAAPLPSMPQQHGDAAAPVSEPAGVVDEGMRDIFDFLTPPAMHRSFLSDFDDGEGENDDAVPGPASVSGSVHPDDANDADNDTNAVDETAGNADREELVHVDAQGRLAQHHMRAVLLKPGPHCTFQRCQSVPLVSCHHQHHMQHYHHHHHHHHHHHRHHDRQHHCAMAAAAPFVAVPRAY</sequence>
<feature type="region of interest" description="Disordered" evidence="1">
    <location>
        <begin position="256"/>
        <end position="282"/>
    </location>
</feature>
<dbReference type="Proteomes" id="UP001456524">
    <property type="component" value="Unassembled WGS sequence"/>
</dbReference>
<feature type="region of interest" description="Disordered" evidence="1">
    <location>
        <begin position="33"/>
        <end position="111"/>
    </location>
</feature>
<keyword evidence="3" id="KW-1185">Reference proteome</keyword>
<organism evidence="2 3">
    <name type="scientific">Phyllosticta citrichinensis</name>
    <dbReference type="NCBI Taxonomy" id="1130410"/>
    <lineage>
        <taxon>Eukaryota</taxon>
        <taxon>Fungi</taxon>
        <taxon>Dikarya</taxon>
        <taxon>Ascomycota</taxon>
        <taxon>Pezizomycotina</taxon>
        <taxon>Dothideomycetes</taxon>
        <taxon>Dothideomycetes incertae sedis</taxon>
        <taxon>Botryosphaeriales</taxon>
        <taxon>Phyllostictaceae</taxon>
        <taxon>Phyllosticta</taxon>
    </lineage>
</organism>
<gene>
    <name evidence="2" type="ORF">IWX90DRAFT_321285</name>
</gene>
<evidence type="ECO:0000256" key="1">
    <source>
        <dbReference type="SAM" id="MobiDB-lite"/>
    </source>
</evidence>
<evidence type="ECO:0000313" key="2">
    <source>
        <dbReference type="EMBL" id="KAK8157358.1"/>
    </source>
</evidence>
<feature type="region of interest" description="Disordered" evidence="1">
    <location>
        <begin position="311"/>
        <end position="357"/>
    </location>
</feature>
<name>A0ABR1XJQ6_9PEZI</name>
<accession>A0ABR1XJQ6</accession>
<evidence type="ECO:0000313" key="3">
    <source>
        <dbReference type="Proteomes" id="UP001456524"/>
    </source>
</evidence>
<proteinExistence type="predicted"/>
<reference evidence="2 3" key="1">
    <citation type="journal article" date="2022" name="G3 (Bethesda)">
        <title>Enemy or ally: a genomic approach to elucidate the lifestyle of Phyllosticta citrichinaensis.</title>
        <authorList>
            <person name="Buijs V.A."/>
            <person name="Groenewald J.Z."/>
            <person name="Haridas S."/>
            <person name="LaButti K.M."/>
            <person name="Lipzen A."/>
            <person name="Martin F.M."/>
            <person name="Barry K."/>
            <person name="Grigoriev I.V."/>
            <person name="Crous P.W."/>
            <person name="Seidl M.F."/>
        </authorList>
    </citation>
    <scope>NUCLEOTIDE SEQUENCE [LARGE SCALE GENOMIC DNA]</scope>
    <source>
        <strain evidence="2 3">CBS 129764</strain>
    </source>
</reference>
<feature type="compositionally biased region" description="Acidic residues" evidence="1">
    <location>
        <begin position="313"/>
        <end position="323"/>
    </location>
</feature>
<dbReference type="EMBL" id="JBBWUH010000009">
    <property type="protein sequence ID" value="KAK8157358.1"/>
    <property type="molecule type" value="Genomic_DNA"/>
</dbReference>
<comment type="caution">
    <text evidence="2">The sequence shown here is derived from an EMBL/GenBank/DDBJ whole genome shotgun (WGS) entry which is preliminary data.</text>
</comment>